<evidence type="ECO:0000313" key="9">
    <source>
        <dbReference type="EMBL" id="OGG41161.1"/>
    </source>
</evidence>
<evidence type="ECO:0000256" key="5">
    <source>
        <dbReference type="ARBA" id="ARBA00022801"/>
    </source>
</evidence>
<keyword evidence="5" id="KW-0378">Hydrolase</keyword>
<reference evidence="9 10" key="1">
    <citation type="journal article" date="2016" name="Nat. Commun.">
        <title>Thousands of microbial genomes shed light on interconnected biogeochemical processes in an aquifer system.</title>
        <authorList>
            <person name="Anantharaman K."/>
            <person name="Brown C.T."/>
            <person name="Hug L.A."/>
            <person name="Sharon I."/>
            <person name="Castelle C.J."/>
            <person name="Probst A.J."/>
            <person name="Thomas B.C."/>
            <person name="Singh A."/>
            <person name="Wilkins M.J."/>
            <person name="Karaoz U."/>
            <person name="Brodie E.L."/>
            <person name="Williams K.H."/>
            <person name="Hubbard S.S."/>
            <person name="Banfield J.F."/>
        </authorList>
    </citation>
    <scope>NUCLEOTIDE SEQUENCE [LARGE SCALE GENOMIC DNA]</scope>
</reference>
<evidence type="ECO:0000259" key="8">
    <source>
        <dbReference type="Pfam" id="PF01850"/>
    </source>
</evidence>
<name>A0A1F6BW54_9BACT</name>
<dbReference type="AlphaFoldDB" id="A0A1F6BW54"/>
<evidence type="ECO:0000256" key="7">
    <source>
        <dbReference type="ARBA" id="ARBA00038093"/>
    </source>
</evidence>
<feature type="domain" description="PIN" evidence="8">
    <location>
        <begin position="2"/>
        <end position="116"/>
    </location>
</feature>
<dbReference type="InterPro" id="IPR050556">
    <property type="entry name" value="Type_II_TA_system_RNase"/>
</dbReference>
<comment type="cofactor">
    <cofactor evidence="1">
        <name>Mg(2+)</name>
        <dbReference type="ChEBI" id="CHEBI:18420"/>
    </cofactor>
</comment>
<keyword evidence="2" id="KW-1277">Toxin-antitoxin system</keyword>
<dbReference type="InterPro" id="IPR002716">
    <property type="entry name" value="PIN_dom"/>
</dbReference>
<comment type="caution">
    <text evidence="9">The sequence shown here is derived from an EMBL/GenBank/DDBJ whole genome shotgun (WGS) entry which is preliminary data.</text>
</comment>
<evidence type="ECO:0000256" key="6">
    <source>
        <dbReference type="ARBA" id="ARBA00022842"/>
    </source>
</evidence>
<proteinExistence type="inferred from homology"/>
<dbReference type="GO" id="GO:0016787">
    <property type="term" value="F:hydrolase activity"/>
    <property type="evidence" value="ECO:0007669"/>
    <property type="project" value="UniProtKB-KW"/>
</dbReference>
<dbReference type="Pfam" id="PF01850">
    <property type="entry name" value="PIN"/>
    <property type="match status" value="1"/>
</dbReference>
<evidence type="ECO:0000256" key="3">
    <source>
        <dbReference type="ARBA" id="ARBA00022722"/>
    </source>
</evidence>
<dbReference type="Proteomes" id="UP000179014">
    <property type="component" value="Unassembled WGS sequence"/>
</dbReference>
<dbReference type="PANTHER" id="PTHR33653:SF1">
    <property type="entry name" value="RIBONUCLEASE VAPC2"/>
    <property type="match status" value="1"/>
</dbReference>
<dbReference type="GO" id="GO:0004518">
    <property type="term" value="F:nuclease activity"/>
    <property type="evidence" value="ECO:0007669"/>
    <property type="project" value="UniProtKB-KW"/>
</dbReference>
<dbReference type="CDD" id="cd18738">
    <property type="entry name" value="PIN_VapC4-5_FitB-like"/>
    <property type="match status" value="1"/>
</dbReference>
<keyword evidence="3" id="KW-0540">Nuclease</keyword>
<evidence type="ECO:0000313" key="10">
    <source>
        <dbReference type="Proteomes" id="UP000179014"/>
    </source>
</evidence>
<evidence type="ECO:0000256" key="4">
    <source>
        <dbReference type="ARBA" id="ARBA00022723"/>
    </source>
</evidence>
<dbReference type="SUPFAM" id="SSF88723">
    <property type="entry name" value="PIN domain-like"/>
    <property type="match status" value="1"/>
</dbReference>
<dbReference type="GO" id="GO:0046872">
    <property type="term" value="F:metal ion binding"/>
    <property type="evidence" value="ECO:0007669"/>
    <property type="project" value="UniProtKB-KW"/>
</dbReference>
<evidence type="ECO:0000256" key="2">
    <source>
        <dbReference type="ARBA" id="ARBA00022649"/>
    </source>
</evidence>
<keyword evidence="4" id="KW-0479">Metal-binding</keyword>
<organism evidence="9 10">
    <name type="scientific">Candidatus Kaiserbacteria bacterium GWA2_50_9</name>
    <dbReference type="NCBI Taxonomy" id="1798474"/>
    <lineage>
        <taxon>Bacteria</taxon>
        <taxon>Candidatus Kaiseribacteriota</taxon>
    </lineage>
</organism>
<dbReference type="Gene3D" id="3.40.50.1010">
    <property type="entry name" value="5'-nuclease"/>
    <property type="match status" value="1"/>
</dbReference>
<gene>
    <name evidence="9" type="ORF">A2118_02375</name>
</gene>
<evidence type="ECO:0000256" key="1">
    <source>
        <dbReference type="ARBA" id="ARBA00001946"/>
    </source>
</evidence>
<dbReference type="STRING" id="1798474.A2118_02375"/>
<keyword evidence="6" id="KW-0460">Magnesium</keyword>
<dbReference type="PANTHER" id="PTHR33653">
    <property type="entry name" value="RIBONUCLEASE VAPC2"/>
    <property type="match status" value="1"/>
</dbReference>
<sequence length="123" mass="13441">MTIDSNIVIAYLAGEESTSKQLSLWKEEGRPLFLSTIAEAEVLGFPDFTSGEREDTARFMTEQFVSMVCERAIAYRAGVLRGTINIKLPDALIAATALVTGTPLVTRNVKDFKNISGLEVISL</sequence>
<comment type="similarity">
    <text evidence="7">Belongs to the PINc/VapC protein family.</text>
</comment>
<accession>A0A1F6BW54</accession>
<dbReference type="InterPro" id="IPR029060">
    <property type="entry name" value="PIN-like_dom_sf"/>
</dbReference>
<protein>
    <recommendedName>
        <fullName evidence="8">PIN domain-containing protein</fullName>
    </recommendedName>
</protein>
<dbReference type="EMBL" id="MFKN01000009">
    <property type="protein sequence ID" value="OGG41161.1"/>
    <property type="molecule type" value="Genomic_DNA"/>
</dbReference>